<comment type="similarity">
    <text evidence="1">Belongs to the leucine-binding protein family.</text>
</comment>
<gene>
    <name evidence="6" type="ORF">J2S73_000839</name>
</gene>
<dbReference type="EMBL" id="JAUSUL010000001">
    <property type="protein sequence ID" value="MDQ0314402.1"/>
    <property type="molecule type" value="Genomic_DNA"/>
</dbReference>
<protein>
    <submittedName>
        <fullName evidence="6">Branched-chain amino acid transport system substrate-binding protein</fullName>
    </submittedName>
</protein>
<keyword evidence="3" id="KW-0029">Amino-acid transport</keyword>
<evidence type="ECO:0000313" key="7">
    <source>
        <dbReference type="Proteomes" id="UP001229244"/>
    </source>
</evidence>
<dbReference type="Proteomes" id="UP001229244">
    <property type="component" value="Unassembled WGS sequence"/>
</dbReference>
<evidence type="ECO:0000259" key="5">
    <source>
        <dbReference type="Pfam" id="PF13458"/>
    </source>
</evidence>
<dbReference type="InterPro" id="IPR028081">
    <property type="entry name" value="Leu-bd"/>
</dbReference>
<evidence type="ECO:0000313" key="6">
    <source>
        <dbReference type="EMBL" id="MDQ0314402.1"/>
    </source>
</evidence>
<dbReference type="InterPro" id="IPR051010">
    <property type="entry name" value="BCAA_transport"/>
</dbReference>
<accession>A0AAE3VLT6</accession>
<evidence type="ECO:0000256" key="2">
    <source>
        <dbReference type="ARBA" id="ARBA00022729"/>
    </source>
</evidence>
<dbReference type="PANTHER" id="PTHR30483:SF6">
    <property type="entry name" value="PERIPLASMIC BINDING PROTEIN OF ABC TRANSPORTER FOR NATURAL AMINO ACIDS"/>
    <property type="match status" value="1"/>
</dbReference>
<dbReference type="AlphaFoldDB" id="A0AAE3VLT6"/>
<comment type="caution">
    <text evidence="6">The sequence shown here is derived from an EMBL/GenBank/DDBJ whole genome shotgun (WGS) entry which is preliminary data.</text>
</comment>
<dbReference type="Gene3D" id="3.40.50.2300">
    <property type="match status" value="2"/>
</dbReference>
<keyword evidence="7" id="KW-1185">Reference proteome</keyword>
<feature type="chain" id="PRO_5042275691" evidence="4">
    <location>
        <begin position="22"/>
        <end position="393"/>
    </location>
</feature>
<dbReference type="InterPro" id="IPR028082">
    <property type="entry name" value="Peripla_BP_I"/>
</dbReference>
<proteinExistence type="inferred from homology"/>
<feature type="signal peptide" evidence="4">
    <location>
        <begin position="1"/>
        <end position="21"/>
    </location>
</feature>
<keyword evidence="2 4" id="KW-0732">Signal</keyword>
<dbReference type="GO" id="GO:0006865">
    <property type="term" value="P:amino acid transport"/>
    <property type="evidence" value="ECO:0007669"/>
    <property type="project" value="UniProtKB-KW"/>
</dbReference>
<dbReference type="PANTHER" id="PTHR30483">
    <property type="entry name" value="LEUCINE-SPECIFIC-BINDING PROTEIN"/>
    <property type="match status" value="1"/>
</dbReference>
<evidence type="ECO:0000256" key="1">
    <source>
        <dbReference type="ARBA" id="ARBA00010062"/>
    </source>
</evidence>
<organism evidence="6 7">
    <name type="scientific">Amorphus orientalis</name>
    <dbReference type="NCBI Taxonomy" id="649198"/>
    <lineage>
        <taxon>Bacteria</taxon>
        <taxon>Pseudomonadati</taxon>
        <taxon>Pseudomonadota</taxon>
        <taxon>Alphaproteobacteria</taxon>
        <taxon>Hyphomicrobiales</taxon>
        <taxon>Amorphaceae</taxon>
        <taxon>Amorphus</taxon>
    </lineage>
</organism>
<evidence type="ECO:0000256" key="4">
    <source>
        <dbReference type="SAM" id="SignalP"/>
    </source>
</evidence>
<reference evidence="6" key="1">
    <citation type="submission" date="2023-07" db="EMBL/GenBank/DDBJ databases">
        <title>Genomic Encyclopedia of Type Strains, Phase IV (KMG-IV): sequencing the most valuable type-strain genomes for metagenomic binning, comparative biology and taxonomic classification.</title>
        <authorList>
            <person name="Goeker M."/>
        </authorList>
    </citation>
    <scope>NUCLEOTIDE SEQUENCE</scope>
    <source>
        <strain evidence="6">DSM 21202</strain>
    </source>
</reference>
<dbReference type="RefSeq" id="WP_306884176.1">
    <property type="nucleotide sequence ID" value="NZ_JAUSUL010000001.1"/>
</dbReference>
<evidence type="ECO:0000256" key="3">
    <source>
        <dbReference type="ARBA" id="ARBA00022970"/>
    </source>
</evidence>
<name>A0AAE3VLT6_9HYPH</name>
<keyword evidence="3" id="KW-0813">Transport</keyword>
<sequence>MKLSAVAAALGAVLIAGAAQAETIKVGFISTFSGPAAFSGDYAKKGVELFLKQNPDAFGEHEVEIIERDSTGPNPEVAKRLAQELIVQDDVDVIMGIQFSNNAFAILDVANEAEVPVIIFNAATSSITEASPYVVRVSRTMWQASYPLGSYAHDELGLTKVATFYADYAPGKDASQAFTEGFEKAGGEIVDQIPLPFPQTPDFTPFLQRIKASGADGVFAFMPSGPYSTAFVKTYLNLGLKDSVKLVGPGDISPPAELDNMGEGIKDAIITFHYSSAVPSEANEAFTKAWNEAYPDTPVDAFGVQAYDGMAALAEAIRKTGGDFTAEEFVDSLKGWEYESARGPIRIDPETRDVVGNQYVLTIVENEDGKLVEKLIDTIPDVKDPWKELHSSK</sequence>
<dbReference type="SUPFAM" id="SSF53822">
    <property type="entry name" value="Periplasmic binding protein-like I"/>
    <property type="match status" value="1"/>
</dbReference>
<dbReference type="Pfam" id="PF13458">
    <property type="entry name" value="Peripla_BP_6"/>
    <property type="match status" value="1"/>
</dbReference>
<feature type="domain" description="Leucine-binding protein" evidence="5">
    <location>
        <begin position="23"/>
        <end position="364"/>
    </location>
</feature>